<organism evidence="2 3">
    <name type="scientific">Lithospermum erythrorhizon</name>
    <name type="common">Purple gromwell</name>
    <name type="synonym">Lithospermum officinale var. erythrorhizon</name>
    <dbReference type="NCBI Taxonomy" id="34254"/>
    <lineage>
        <taxon>Eukaryota</taxon>
        <taxon>Viridiplantae</taxon>
        <taxon>Streptophyta</taxon>
        <taxon>Embryophyta</taxon>
        <taxon>Tracheophyta</taxon>
        <taxon>Spermatophyta</taxon>
        <taxon>Magnoliopsida</taxon>
        <taxon>eudicotyledons</taxon>
        <taxon>Gunneridae</taxon>
        <taxon>Pentapetalae</taxon>
        <taxon>asterids</taxon>
        <taxon>lamiids</taxon>
        <taxon>Boraginales</taxon>
        <taxon>Boraginaceae</taxon>
        <taxon>Boraginoideae</taxon>
        <taxon>Lithospermeae</taxon>
        <taxon>Lithospermum</taxon>
    </lineage>
</organism>
<evidence type="ECO:0000313" key="3">
    <source>
        <dbReference type="Proteomes" id="UP001454036"/>
    </source>
</evidence>
<accession>A0AAV3RV75</accession>
<dbReference type="SUPFAM" id="SSF47699">
    <property type="entry name" value="Bifunctional inhibitor/lipid-transfer protein/seed storage 2S albumin"/>
    <property type="match status" value="1"/>
</dbReference>
<evidence type="ECO:0000313" key="2">
    <source>
        <dbReference type="EMBL" id="GAA0184844.1"/>
    </source>
</evidence>
<reference evidence="2 3" key="1">
    <citation type="submission" date="2024-01" db="EMBL/GenBank/DDBJ databases">
        <title>The complete chloroplast genome sequence of Lithospermum erythrorhizon: insights into the phylogenetic relationship among Boraginaceae species and the maternal lineages of purple gromwells.</title>
        <authorList>
            <person name="Okada T."/>
            <person name="Watanabe K."/>
        </authorList>
    </citation>
    <scope>NUCLEOTIDE SEQUENCE [LARGE SCALE GENOMIC DNA]</scope>
</reference>
<gene>
    <name evidence="2" type="ORF">LIER_32132</name>
</gene>
<dbReference type="AlphaFoldDB" id="A0AAV3RV75"/>
<proteinExistence type="predicted"/>
<name>A0AAV3RV75_LITER</name>
<dbReference type="InterPro" id="IPR036312">
    <property type="entry name" value="Bifun_inhib/LTP/seed_sf"/>
</dbReference>
<dbReference type="Proteomes" id="UP001454036">
    <property type="component" value="Unassembled WGS sequence"/>
</dbReference>
<evidence type="ECO:0000256" key="1">
    <source>
        <dbReference type="SAM" id="SignalP"/>
    </source>
</evidence>
<feature type="chain" id="PRO_5043819845" description="Bifunctional inhibitor/plant lipid transfer protein/seed storage helical domain-containing protein" evidence="1">
    <location>
        <begin position="18"/>
        <end position="97"/>
    </location>
</feature>
<comment type="caution">
    <text evidence="2">The sequence shown here is derived from an EMBL/GenBank/DDBJ whole genome shotgun (WGS) entry which is preliminary data.</text>
</comment>
<protein>
    <recommendedName>
        <fullName evidence="4">Bifunctional inhibitor/plant lipid transfer protein/seed storage helical domain-containing protein</fullName>
    </recommendedName>
</protein>
<evidence type="ECO:0008006" key="4">
    <source>
        <dbReference type="Google" id="ProtNLM"/>
    </source>
</evidence>
<sequence>MVAFLVLGSLLSSLVIGQHSCSLLNPSQLSECSNSFGGVLHSYARNGEVVRLPKPSCCGLIQRLHHDHPEAASCFCTAINYNDMINLESYLDIESSI</sequence>
<dbReference type="EMBL" id="BAABME010012214">
    <property type="protein sequence ID" value="GAA0184844.1"/>
    <property type="molecule type" value="Genomic_DNA"/>
</dbReference>
<feature type="signal peptide" evidence="1">
    <location>
        <begin position="1"/>
        <end position="17"/>
    </location>
</feature>
<keyword evidence="1" id="KW-0732">Signal</keyword>
<dbReference type="Gene3D" id="1.10.110.10">
    <property type="entry name" value="Plant lipid-transfer and hydrophobic proteins"/>
    <property type="match status" value="1"/>
</dbReference>
<keyword evidence="3" id="KW-1185">Reference proteome</keyword>